<comment type="caution">
    <text evidence="1">The sequence shown here is derived from an EMBL/GenBank/DDBJ whole genome shotgun (WGS) entry which is preliminary data.</text>
</comment>
<reference evidence="1 2" key="1">
    <citation type="journal article" date="2018" name="Sci. Rep.">
        <title>Genomic signatures of local adaptation to the degree of environmental predictability in rotifers.</title>
        <authorList>
            <person name="Franch-Gras L."/>
            <person name="Hahn C."/>
            <person name="Garcia-Roger E.M."/>
            <person name="Carmona M.J."/>
            <person name="Serra M."/>
            <person name="Gomez A."/>
        </authorList>
    </citation>
    <scope>NUCLEOTIDE SEQUENCE [LARGE SCALE GENOMIC DNA]</scope>
    <source>
        <strain evidence="1">HYR1</strain>
    </source>
</reference>
<dbReference type="Proteomes" id="UP000276133">
    <property type="component" value="Unassembled WGS sequence"/>
</dbReference>
<sequence length="62" mass="7215">MINRLNVEVCSSKINQHTTRLITSNNEDNALSINDEYYCKVLARNEIIGHIKIDKFRPPKNE</sequence>
<name>A0A3M7QA02_BRAPC</name>
<protein>
    <submittedName>
        <fullName evidence="1">Uncharacterized protein</fullName>
    </submittedName>
</protein>
<dbReference type="EMBL" id="REGN01006866">
    <property type="protein sequence ID" value="RNA08069.1"/>
    <property type="molecule type" value="Genomic_DNA"/>
</dbReference>
<evidence type="ECO:0000313" key="1">
    <source>
        <dbReference type="EMBL" id="RNA08069.1"/>
    </source>
</evidence>
<organism evidence="1 2">
    <name type="scientific">Brachionus plicatilis</name>
    <name type="common">Marine rotifer</name>
    <name type="synonym">Brachionus muelleri</name>
    <dbReference type="NCBI Taxonomy" id="10195"/>
    <lineage>
        <taxon>Eukaryota</taxon>
        <taxon>Metazoa</taxon>
        <taxon>Spiralia</taxon>
        <taxon>Gnathifera</taxon>
        <taxon>Rotifera</taxon>
        <taxon>Eurotatoria</taxon>
        <taxon>Monogononta</taxon>
        <taxon>Pseudotrocha</taxon>
        <taxon>Ploima</taxon>
        <taxon>Brachionidae</taxon>
        <taxon>Brachionus</taxon>
    </lineage>
</organism>
<proteinExistence type="predicted"/>
<keyword evidence="2" id="KW-1185">Reference proteome</keyword>
<dbReference type="AlphaFoldDB" id="A0A3M7QA02"/>
<evidence type="ECO:0000313" key="2">
    <source>
        <dbReference type="Proteomes" id="UP000276133"/>
    </source>
</evidence>
<gene>
    <name evidence="1" type="ORF">BpHYR1_018740</name>
</gene>
<accession>A0A3M7QA02</accession>